<sequence length="466" mass="46359">MAALAVRRRGTAAGLAVIGAFAPLAHLVLVLVALGGFVLVPGSGRRRGVALFMLVLMPLALLLPWPAVVIQNPGVVVHGFGALVANPATTAADLVALHPGGPGAWPFVGALVVLAVLAGALVRPGRAALPGLGFAALGGLALALVLLVPMTPLGGATPSTGWAGTPLLIIGWGLVWALLGLCRTGGGKPALVRPAAAIGVAALGALASGVVVAGPVGPLTDGGGTRMASSLTAELADTQRWVLTLDGPPRLTAARLPAFGDDDLAPAPGAAARLGGLRADLLSGESTRVRAALARAAAAGVLFVITPADAAPAFRVAAGDLAGGAPRPPTAGPSSASSSPRTLRAAVTRAGQDRRHRRRPPTSLDSGGVVPVDATPPGAAARVSDGPDGRLLVVGANEEPGWTATVNGRQVPVVRAWGHQVAVPVPTRAADVRVEHSSALRGVLLLVQGAMVLFTVLTSIPGRRPD</sequence>
<feature type="transmembrane region" description="Helical" evidence="2">
    <location>
        <begin position="129"/>
        <end position="150"/>
    </location>
</feature>
<keyword evidence="4" id="KW-1185">Reference proteome</keyword>
<keyword evidence="2" id="KW-1133">Transmembrane helix</keyword>
<feature type="transmembrane region" description="Helical" evidence="2">
    <location>
        <begin position="12"/>
        <end position="40"/>
    </location>
</feature>
<gene>
    <name evidence="3" type="ORF">ACFQV2_33435</name>
</gene>
<name>A0ABW2TXY2_9PSEU</name>
<evidence type="ECO:0000256" key="2">
    <source>
        <dbReference type="SAM" id="Phobius"/>
    </source>
</evidence>
<feature type="transmembrane region" description="Helical" evidence="2">
    <location>
        <begin position="49"/>
        <end position="70"/>
    </location>
</feature>
<evidence type="ECO:0000313" key="3">
    <source>
        <dbReference type="EMBL" id="MFC7617590.1"/>
    </source>
</evidence>
<keyword evidence="2" id="KW-0812">Transmembrane</keyword>
<organism evidence="3 4">
    <name type="scientific">Actinokineospora soli</name>
    <dbReference type="NCBI Taxonomy" id="1048753"/>
    <lineage>
        <taxon>Bacteria</taxon>
        <taxon>Bacillati</taxon>
        <taxon>Actinomycetota</taxon>
        <taxon>Actinomycetes</taxon>
        <taxon>Pseudonocardiales</taxon>
        <taxon>Pseudonocardiaceae</taxon>
        <taxon>Actinokineospora</taxon>
    </lineage>
</organism>
<feature type="region of interest" description="Disordered" evidence="1">
    <location>
        <begin position="324"/>
        <end position="387"/>
    </location>
</feature>
<feature type="transmembrane region" description="Helical" evidence="2">
    <location>
        <begin position="104"/>
        <end position="122"/>
    </location>
</feature>
<reference evidence="4" key="1">
    <citation type="journal article" date="2019" name="Int. J. Syst. Evol. Microbiol.">
        <title>The Global Catalogue of Microorganisms (GCM) 10K type strain sequencing project: providing services to taxonomists for standard genome sequencing and annotation.</title>
        <authorList>
            <consortium name="The Broad Institute Genomics Platform"/>
            <consortium name="The Broad Institute Genome Sequencing Center for Infectious Disease"/>
            <person name="Wu L."/>
            <person name="Ma J."/>
        </authorList>
    </citation>
    <scope>NUCLEOTIDE SEQUENCE [LARGE SCALE GENOMIC DNA]</scope>
    <source>
        <strain evidence="4">JCM 17695</strain>
    </source>
</reference>
<feature type="transmembrane region" description="Helical" evidence="2">
    <location>
        <begin position="162"/>
        <end position="182"/>
    </location>
</feature>
<feature type="transmembrane region" description="Helical" evidence="2">
    <location>
        <begin position="194"/>
        <end position="217"/>
    </location>
</feature>
<accession>A0ABW2TXY2</accession>
<evidence type="ECO:0008006" key="5">
    <source>
        <dbReference type="Google" id="ProtNLM"/>
    </source>
</evidence>
<evidence type="ECO:0000256" key="1">
    <source>
        <dbReference type="SAM" id="MobiDB-lite"/>
    </source>
</evidence>
<comment type="caution">
    <text evidence="3">The sequence shown here is derived from an EMBL/GenBank/DDBJ whole genome shotgun (WGS) entry which is preliminary data.</text>
</comment>
<feature type="compositionally biased region" description="Low complexity" evidence="1">
    <location>
        <begin position="332"/>
        <end position="346"/>
    </location>
</feature>
<protein>
    <recommendedName>
        <fullName evidence="5">Apolipoprotein N-acyltransferase</fullName>
    </recommendedName>
</protein>
<dbReference type="EMBL" id="JBHTEY010000004">
    <property type="protein sequence ID" value="MFC7617590.1"/>
    <property type="molecule type" value="Genomic_DNA"/>
</dbReference>
<keyword evidence="2" id="KW-0472">Membrane</keyword>
<evidence type="ECO:0000313" key="4">
    <source>
        <dbReference type="Proteomes" id="UP001596512"/>
    </source>
</evidence>
<dbReference type="Proteomes" id="UP001596512">
    <property type="component" value="Unassembled WGS sequence"/>
</dbReference>
<proteinExistence type="predicted"/>